<feature type="region of interest" description="Disordered" evidence="2">
    <location>
        <begin position="1"/>
        <end position="20"/>
    </location>
</feature>
<dbReference type="Proteomes" id="UP000887581">
    <property type="component" value="Unplaced"/>
</dbReference>
<evidence type="ECO:0000313" key="5">
    <source>
        <dbReference type="WBParaSite" id="sdigi.contig24.g1985.t1"/>
    </source>
</evidence>
<dbReference type="InterPro" id="IPR011992">
    <property type="entry name" value="EF-hand-dom_pair"/>
</dbReference>
<dbReference type="WBParaSite" id="sdigi.contig24.g1985.t1">
    <property type="protein sequence ID" value="sdigi.contig24.g1985.t1"/>
    <property type="gene ID" value="sdigi.contig24.g1985"/>
</dbReference>
<dbReference type="PROSITE" id="PS50222">
    <property type="entry name" value="EF_HAND_2"/>
    <property type="match status" value="1"/>
</dbReference>
<sequence length="59" mass="6780">MVGAVMELSEDESTPERRTDKIFQKMDRNHDDKLSVKEFIDGAKCDPSIVRLLQCEVPK</sequence>
<dbReference type="SUPFAM" id="SSF47473">
    <property type="entry name" value="EF-hand"/>
    <property type="match status" value="1"/>
</dbReference>
<dbReference type="Gene3D" id="1.10.238.10">
    <property type="entry name" value="EF-hand"/>
    <property type="match status" value="1"/>
</dbReference>
<dbReference type="PRINTS" id="PR00450">
    <property type="entry name" value="RECOVERIN"/>
</dbReference>
<evidence type="ECO:0000259" key="3">
    <source>
        <dbReference type="PROSITE" id="PS50222"/>
    </source>
</evidence>
<feature type="domain" description="EF-hand" evidence="3">
    <location>
        <begin position="14"/>
        <end position="49"/>
    </location>
</feature>
<evidence type="ECO:0000256" key="1">
    <source>
        <dbReference type="ARBA" id="ARBA00022837"/>
    </source>
</evidence>
<organism evidence="4 5">
    <name type="scientific">Setaria digitata</name>
    <dbReference type="NCBI Taxonomy" id="48799"/>
    <lineage>
        <taxon>Eukaryota</taxon>
        <taxon>Metazoa</taxon>
        <taxon>Ecdysozoa</taxon>
        <taxon>Nematoda</taxon>
        <taxon>Chromadorea</taxon>
        <taxon>Rhabditida</taxon>
        <taxon>Spirurina</taxon>
        <taxon>Spiruromorpha</taxon>
        <taxon>Filarioidea</taxon>
        <taxon>Setariidae</taxon>
        <taxon>Setaria</taxon>
    </lineage>
</organism>
<reference evidence="5" key="1">
    <citation type="submission" date="2022-11" db="UniProtKB">
        <authorList>
            <consortium name="WormBaseParasite"/>
        </authorList>
    </citation>
    <scope>IDENTIFICATION</scope>
</reference>
<dbReference type="AlphaFoldDB" id="A0A915PT70"/>
<keyword evidence="1" id="KW-0106">Calcium</keyword>
<evidence type="ECO:0000313" key="4">
    <source>
        <dbReference type="Proteomes" id="UP000887581"/>
    </source>
</evidence>
<dbReference type="GO" id="GO:0005509">
    <property type="term" value="F:calcium ion binding"/>
    <property type="evidence" value="ECO:0007669"/>
    <property type="project" value="InterPro"/>
</dbReference>
<dbReference type="PROSITE" id="PS00018">
    <property type="entry name" value="EF_HAND_1"/>
    <property type="match status" value="1"/>
</dbReference>
<proteinExistence type="predicted"/>
<evidence type="ECO:0000256" key="2">
    <source>
        <dbReference type="SAM" id="MobiDB-lite"/>
    </source>
</evidence>
<protein>
    <submittedName>
        <fullName evidence="5">EF-hand domain-containing protein</fullName>
    </submittedName>
</protein>
<dbReference type="InterPro" id="IPR018247">
    <property type="entry name" value="EF_Hand_1_Ca_BS"/>
</dbReference>
<name>A0A915PT70_9BILA</name>
<keyword evidence="4" id="KW-1185">Reference proteome</keyword>
<dbReference type="InterPro" id="IPR002048">
    <property type="entry name" value="EF_hand_dom"/>
</dbReference>
<accession>A0A915PT70</accession>